<dbReference type="Pfam" id="PF13696">
    <property type="entry name" value="zf-CCHC_2"/>
    <property type="match status" value="1"/>
</dbReference>
<dbReference type="Gene3D" id="4.10.60.10">
    <property type="entry name" value="Zinc finger, CCHC-type"/>
    <property type="match status" value="1"/>
</dbReference>
<feature type="region of interest" description="Disordered" evidence="5">
    <location>
        <begin position="351"/>
        <end position="410"/>
    </location>
</feature>
<feature type="region of interest" description="Disordered" evidence="5">
    <location>
        <begin position="466"/>
        <end position="545"/>
    </location>
</feature>
<dbReference type="InterPro" id="IPR025829">
    <property type="entry name" value="Zn_knuckle_CX2CX3GHX4C"/>
</dbReference>
<evidence type="ECO:0000313" key="8">
    <source>
        <dbReference type="Proteomes" id="UP001172159"/>
    </source>
</evidence>
<evidence type="ECO:0000256" key="1">
    <source>
        <dbReference type="ARBA" id="ARBA00022723"/>
    </source>
</evidence>
<sequence length="790" mass="88846">MDRIRQDQGELPLGDFRQCPSARKLFDFLGRAFPVKVNKQRTLNSFIIWLIERLIIDKDVSDPSSAESELKEWYQLLRSCRIDDQTIIDGYIQSEHDHILKYPLDARRLHMFEQELRELMKIPPPFSQAPGQVPPAHDPSTIALAKAKDPYTRPGRKLSAQMAQNSSTASSKPMDDNIHPDRRRSVPRASEFSAVALSKSMDDYIHPDRRVSVPVARSDSITAPGADMSDYIHPGRRSLVSTARESPKHASSASTFAHMHPDRVPSASNPHSSSPAPEVMYGHMHPDRLKVSRDAALEPGELMEEGVQSIEGNRTGTGRQAKGNKFDPSCPDLPYLSGANAMALEALEKEKEKEKEKEPDLSFLTGSNRMVFNDDTGTLPEKKKKKSSRQTKPSEKRPDEPPLNHAGKKEYTVPGSYVCNRCNIRGHLIQDCPTNGDWRFAVKAPADYTCKNCGKQADHYIGDCPKRSSRDSHNLQVEPGSPRRVVSDSYRPEPRAHKRRHSGDSDIMEVNSSAWRSRSRRKRGRGSQRTDDEPDRAFSIRGSAKRDDCRWGKSANVVLRYVDQDKPAGNESPPRAFPSRRLPAFSPDPREEGRLSYYDEPSEETQSKKSLPERVTLPRKKKKVVPKIEALPIRVASASPRIRVDSNAVGRMIEEEKMKDDLIPAFFKLFLNKEVHRMTKGKRPVATDLIEMPPESEEGDDDVMEVDQAPSFVKCEQLDRSFLGTEMDESVQRANVSVIQHLHGVIDVDDDVVMTEARRPSLIVSGLGDITDLTELSDDDSQTDIVVVDD</sequence>
<feature type="region of interest" description="Disordered" evidence="5">
    <location>
        <begin position="304"/>
        <end position="330"/>
    </location>
</feature>
<dbReference type="InterPro" id="IPR036875">
    <property type="entry name" value="Znf_CCHC_sf"/>
</dbReference>
<name>A0AA40ET55_9PEZI</name>
<evidence type="ECO:0000313" key="7">
    <source>
        <dbReference type="EMBL" id="KAK0745060.1"/>
    </source>
</evidence>
<dbReference type="SUPFAM" id="SSF57756">
    <property type="entry name" value="Retrovirus zinc finger-like domains"/>
    <property type="match status" value="1"/>
</dbReference>
<evidence type="ECO:0000256" key="5">
    <source>
        <dbReference type="SAM" id="MobiDB-lite"/>
    </source>
</evidence>
<evidence type="ECO:0000256" key="3">
    <source>
        <dbReference type="ARBA" id="ARBA00022833"/>
    </source>
</evidence>
<feature type="region of interest" description="Disordered" evidence="5">
    <location>
        <begin position="562"/>
        <end position="618"/>
    </location>
</feature>
<reference evidence="7" key="1">
    <citation type="submission" date="2023-06" db="EMBL/GenBank/DDBJ databases">
        <title>Genome-scale phylogeny and comparative genomics of the fungal order Sordariales.</title>
        <authorList>
            <consortium name="Lawrence Berkeley National Laboratory"/>
            <person name="Hensen N."/>
            <person name="Bonometti L."/>
            <person name="Westerberg I."/>
            <person name="Brannstrom I.O."/>
            <person name="Guillou S."/>
            <person name="Cros-Aarteil S."/>
            <person name="Calhoun S."/>
            <person name="Haridas S."/>
            <person name="Kuo A."/>
            <person name="Mondo S."/>
            <person name="Pangilinan J."/>
            <person name="Riley R."/>
            <person name="Labutti K."/>
            <person name="Andreopoulos B."/>
            <person name="Lipzen A."/>
            <person name="Chen C."/>
            <person name="Yanf M."/>
            <person name="Daum C."/>
            <person name="Ng V."/>
            <person name="Clum A."/>
            <person name="Steindorff A."/>
            <person name="Ohm R."/>
            <person name="Martin F."/>
            <person name="Silar P."/>
            <person name="Natvig D."/>
            <person name="Lalanne C."/>
            <person name="Gautier V."/>
            <person name="Ament-Velasquez S.L."/>
            <person name="Kruys A."/>
            <person name="Hutchinson M.I."/>
            <person name="Powell A.J."/>
            <person name="Barry K."/>
            <person name="Miller A.N."/>
            <person name="Grigoriev I.V."/>
            <person name="Debuchy R."/>
            <person name="Gladieux P."/>
            <person name="Thoren M.H."/>
            <person name="Johannesson H."/>
        </authorList>
    </citation>
    <scope>NUCLEOTIDE SEQUENCE</scope>
    <source>
        <strain evidence="7">CBS 540.89</strain>
    </source>
</reference>
<dbReference type="InterPro" id="IPR001878">
    <property type="entry name" value="Znf_CCHC"/>
</dbReference>
<evidence type="ECO:0000256" key="4">
    <source>
        <dbReference type="PROSITE-ProRule" id="PRU00047"/>
    </source>
</evidence>
<keyword evidence="8" id="KW-1185">Reference proteome</keyword>
<proteinExistence type="predicted"/>
<dbReference type="GO" id="GO:0003676">
    <property type="term" value="F:nucleic acid binding"/>
    <property type="evidence" value="ECO:0007669"/>
    <property type="project" value="InterPro"/>
</dbReference>
<organism evidence="7 8">
    <name type="scientific">Apiosordaria backusii</name>
    <dbReference type="NCBI Taxonomy" id="314023"/>
    <lineage>
        <taxon>Eukaryota</taxon>
        <taxon>Fungi</taxon>
        <taxon>Dikarya</taxon>
        <taxon>Ascomycota</taxon>
        <taxon>Pezizomycotina</taxon>
        <taxon>Sordariomycetes</taxon>
        <taxon>Sordariomycetidae</taxon>
        <taxon>Sordariales</taxon>
        <taxon>Lasiosphaeriaceae</taxon>
        <taxon>Apiosordaria</taxon>
    </lineage>
</organism>
<feature type="domain" description="CCHC-type" evidence="6">
    <location>
        <begin position="419"/>
        <end position="433"/>
    </location>
</feature>
<keyword evidence="3" id="KW-0862">Zinc</keyword>
<accession>A0AA40ET55</accession>
<dbReference type="EMBL" id="JAUKTV010000002">
    <property type="protein sequence ID" value="KAK0745060.1"/>
    <property type="molecule type" value="Genomic_DNA"/>
</dbReference>
<feature type="compositionally biased region" description="Basic and acidic residues" evidence="5">
    <location>
        <begin position="351"/>
        <end position="360"/>
    </location>
</feature>
<evidence type="ECO:0000259" key="6">
    <source>
        <dbReference type="PROSITE" id="PS50158"/>
    </source>
</evidence>
<dbReference type="Proteomes" id="UP001172159">
    <property type="component" value="Unassembled WGS sequence"/>
</dbReference>
<feature type="compositionally biased region" description="Polar residues" evidence="5">
    <location>
        <begin position="161"/>
        <end position="171"/>
    </location>
</feature>
<feature type="compositionally biased region" description="Polar residues" evidence="5">
    <location>
        <begin position="240"/>
        <end position="255"/>
    </location>
</feature>
<feature type="region of interest" description="Disordered" evidence="5">
    <location>
        <begin position="148"/>
        <end position="189"/>
    </location>
</feature>
<keyword evidence="1" id="KW-0479">Metal-binding</keyword>
<dbReference type="GO" id="GO:0008270">
    <property type="term" value="F:zinc ion binding"/>
    <property type="evidence" value="ECO:0007669"/>
    <property type="project" value="UniProtKB-KW"/>
</dbReference>
<dbReference type="SMART" id="SM00343">
    <property type="entry name" value="ZnF_C2HC"/>
    <property type="match status" value="2"/>
</dbReference>
<dbReference type="AlphaFoldDB" id="A0AA40ET55"/>
<evidence type="ECO:0000256" key="2">
    <source>
        <dbReference type="ARBA" id="ARBA00022771"/>
    </source>
</evidence>
<protein>
    <recommendedName>
        <fullName evidence="6">CCHC-type domain-containing protein</fullName>
    </recommendedName>
</protein>
<feature type="compositionally biased region" description="Basic residues" evidence="5">
    <location>
        <begin position="517"/>
        <end position="526"/>
    </location>
</feature>
<comment type="caution">
    <text evidence="7">The sequence shown here is derived from an EMBL/GenBank/DDBJ whole genome shotgun (WGS) entry which is preliminary data.</text>
</comment>
<dbReference type="PROSITE" id="PS50158">
    <property type="entry name" value="ZF_CCHC"/>
    <property type="match status" value="1"/>
</dbReference>
<feature type="compositionally biased region" description="Low complexity" evidence="5">
    <location>
        <begin position="265"/>
        <end position="277"/>
    </location>
</feature>
<keyword evidence="2 4" id="KW-0863">Zinc-finger</keyword>
<gene>
    <name evidence="7" type="ORF">B0T21DRAFT_381128</name>
</gene>
<feature type="compositionally biased region" description="Basic and acidic residues" evidence="5">
    <location>
        <begin position="173"/>
        <end position="184"/>
    </location>
</feature>
<feature type="compositionally biased region" description="Basic and acidic residues" evidence="5">
    <location>
        <begin position="528"/>
        <end position="545"/>
    </location>
</feature>
<feature type="region of interest" description="Disordered" evidence="5">
    <location>
        <begin position="240"/>
        <end position="282"/>
    </location>
</feature>
<feature type="compositionally biased region" description="Basic and acidic residues" evidence="5">
    <location>
        <begin position="392"/>
        <end position="410"/>
    </location>
</feature>